<keyword evidence="3" id="KW-0238">DNA-binding</keyword>
<dbReference type="AlphaFoldDB" id="A0A172Q5M2"/>
<dbReference type="STRING" id="1811193.A0O21_01260"/>
<proteinExistence type="inferred from homology"/>
<dbReference type="EMBL" id="CP014699">
    <property type="protein sequence ID" value="AND78754.1"/>
    <property type="molecule type" value="Genomic_DNA"/>
</dbReference>
<keyword evidence="5" id="KW-0808">Transferase</keyword>
<name>A0A172Q5M2_9STRE</name>
<evidence type="ECO:0000313" key="5">
    <source>
        <dbReference type="EMBL" id="AND78754.1"/>
    </source>
</evidence>
<evidence type="ECO:0000256" key="4">
    <source>
        <dbReference type="ARBA" id="ARBA00023163"/>
    </source>
</evidence>
<dbReference type="InterPro" id="IPR005650">
    <property type="entry name" value="BlaI_family"/>
</dbReference>
<dbReference type="Proteomes" id="UP000077317">
    <property type="component" value="Chromosome"/>
</dbReference>
<dbReference type="Pfam" id="PF03965">
    <property type="entry name" value="Penicillinase_R"/>
    <property type="match status" value="1"/>
</dbReference>
<dbReference type="GO" id="GO:0016757">
    <property type="term" value="F:glycosyltransferase activity"/>
    <property type="evidence" value="ECO:0007669"/>
    <property type="project" value="UniProtKB-KW"/>
</dbReference>
<keyword evidence="4" id="KW-0804">Transcription</keyword>
<accession>A0A172Q5M2</accession>
<dbReference type="SUPFAM" id="SSF46785">
    <property type="entry name" value="Winged helix' DNA-binding domain"/>
    <property type="match status" value="1"/>
</dbReference>
<evidence type="ECO:0000313" key="6">
    <source>
        <dbReference type="Proteomes" id="UP000077317"/>
    </source>
</evidence>
<protein>
    <submittedName>
        <fullName evidence="5">Uracil phosphoribosyltransferase</fullName>
    </submittedName>
</protein>
<organism evidence="5 6">
    <name type="scientific">Streptococcus pantholopis</name>
    <dbReference type="NCBI Taxonomy" id="1811193"/>
    <lineage>
        <taxon>Bacteria</taxon>
        <taxon>Bacillati</taxon>
        <taxon>Bacillota</taxon>
        <taxon>Bacilli</taxon>
        <taxon>Lactobacillales</taxon>
        <taxon>Streptococcaceae</taxon>
        <taxon>Streptococcus</taxon>
    </lineage>
</organism>
<dbReference type="GO" id="GO:0003677">
    <property type="term" value="F:DNA binding"/>
    <property type="evidence" value="ECO:0007669"/>
    <property type="project" value="UniProtKB-KW"/>
</dbReference>
<dbReference type="PIRSF" id="PIRSF019455">
    <property type="entry name" value="CopR_AtkY"/>
    <property type="match status" value="1"/>
</dbReference>
<dbReference type="Gene3D" id="1.10.10.10">
    <property type="entry name" value="Winged helix-like DNA-binding domain superfamily/Winged helix DNA-binding domain"/>
    <property type="match status" value="1"/>
</dbReference>
<evidence type="ECO:0000256" key="1">
    <source>
        <dbReference type="ARBA" id="ARBA00011046"/>
    </source>
</evidence>
<dbReference type="InterPro" id="IPR014071">
    <property type="entry name" value="Cu_transp_CopY/TcrY"/>
</dbReference>
<keyword evidence="6" id="KW-1185">Reference proteome</keyword>
<dbReference type="InterPro" id="IPR036390">
    <property type="entry name" value="WH_DNA-bd_sf"/>
</dbReference>
<reference evidence="6" key="2">
    <citation type="submission" date="2016-03" db="EMBL/GenBank/DDBJ databases">
        <title>Streptococcus antelopensis sp. nov., isolated from the feces of the Tibetan antelope (Pantholops hodgsonii) in Hoh Xil National Nature Reserve, Qinghai, China.</title>
        <authorList>
            <person name="Bai X."/>
        </authorList>
    </citation>
    <scope>NUCLEOTIDE SEQUENCE [LARGE SCALE GENOMIC DNA]</scope>
    <source>
        <strain evidence="6">TA 26</strain>
    </source>
</reference>
<evidence type="ECO:0000256" key="3">
    <source>
        <dbReference type="ARBA" id="ARBA00023125"/>
    </source>
</evidence>
<dbReference type="GO" id="GO:0045892">
    <property type="term" value="P:negative regulation of DNA-templated transcription"/>
    <property type="evidence" value="ECO:0007669"/>
    <property type="project" value="InterPro"/>
</dbReference>
<dbReference type="KEGG" id="spat:A0O21_01260"/>
<sequence length="144" mass="16540">MIIANAEWEVMRVVWAKGQTTSGEILEILKQKMQWSPSTVKTLLKRLVAKGCLQAEKKGKRFIYSAKIDEKSSMDRQTDDLLNKFCQRQHPALLEHLLHTSSLTLTDIEHLQNVLTHKKKHAAAEIHCNCIPGQCRCKENMEVF</sequence>
<keyword evidence="5" id="KW-0328">Glycosyltransferase</keyword>
<reference evidence="5 6" key="1">
    <citation type="journal article" date="2016" name="Int. J. Syst. Evol. Microbiol.">
        <title>Streptococcuspantholopis sp. nov., isolated from faeces of the Tibetan antelope (Pantholops hodgsonii).</title>
        <authorList>
            <person name="Bai X."/>
            <person name="Xiong Y."/>
            <person name="Lu S."/>
            <person name="Jin D."/>
            <person name="Lai X."/>
            <person name="Yang J."/>
            <person name="Niu L."/>
            <person name="Hu S."/>
            <person name="Meng X."/>
            <person name="Pu J."/>
            <person name="Ye C."/>
            <person name="Xu J."/>
        </authorList>
    </citation>
    <scope>NUCLEOTIDE SEQUENCE [LARGE SCALE GENOMIC DNA]</scope>
    <source>
        <strain evidence="5 6">TA 26</strain>
    </source>
</reference>
<dbReference type="InterPro" id="IPR036388">
    <property type="entry name" value="WH-like_DNA-bd_sf"/>
</dbReference>
<dbReference type="RefSeq" id="WP_067060272.1">
    <property type="nucleotide sequence ID" value="NZ_CP014699.1"/>
</dbReference>
<dbReference type="NCBIfam" id="TIGR02698">
    <property type="entry name" value="CopY_TcrY"/>
    <property type="match status" value="1"/>
</dbReference>
<comment type="similarity">
    <text evidence="1">Belongs to the BlaI transcriptional regulatory family.</text>
</comment>
<keyword evidence="2" id="KW-0805">Transcription regulation</keyword>
<gene>
    <name evidence="5" type="ORF">A0O21_01260</name>
</gene>
<dbReference type="OrthoDB" id="1849040at2"/>
<evidence type="ECO:0000256" key="2">
    <source>
        <dbReference type="ARBA" id="ARBA00023015"/>
    </source>
</evidence>